<feature type="compositionally biased region" description="Basic and acidic residues" evidence="8">
    <location>
        <begin position="105"/>
        <end position="117"/>
    </location>
</feature>
<reference evidence="12" key="1">
    <citation type="submission" date="2018-05" db="EMBL/GenBank/DDBJ databases">
        <title>Draft genome sequence of Stemphylium lycopersici strain CIDEFI 213.</title>
        <authorList>
            <person name="Medina R."/>
            <person name="Franco M.E.E."/>
            <person name="Lucentini C.G."/>
            <person name="Saparrat M.C.N."/>
            <person name="Balatti P.A."/>
        </authorList>
    </citation>
    <scope>NUCLEOTIDE SEQUENCE [LARGE SCALE GENOMIC DNA]</scope>
    <source>
        <strain evidence="12">CIDEFI 213</strain>
    </source>
</reference>
<dbReference type="PANTHER" id="PTHR22950:SF692">
    <property type="entry name" value="TRANSMEMBRANE AMINO ACID TRANSPORTER FAMILY PROTEIN"/>
    <property type="match status" value="1"/>
</dbReference>
<name>A0A364N2S8_STELY</name>
<feature type="transmembrane region" description="Helical" evidence="9">
    <location>
        <begin position="271"/>
        <end position="290"/>
    </location>
</feature>
<evidence type="ECO:0000256" key="6">
    <source>
        <dbReference type="ARBA" id="ARBA00022989"/>
    </source>
</evidence>
<gene>
    <name evidence="11" type="ORF">DDE83_005061</name>
</gene>
<dbReference type="STRING" id="183478.A0A364N2S8"/>
<comment type="caution">
    <text evidence="11">The sequence shown here is derived from an EMBL/GenBank/DDBJ whole genome shotgun (WGS) entry which is preliminary data.</text>
</comment>
<dbReference type="InterPro" id="IPR013057">
    <property type="entry name" value="AA_transpt_TM"/>
</dbReference>
<feature type="compositionally biased region" description="Polar residues" evidence="8">
    <location>
        <begin position="168"/>
        <end position="178"/>
    </location>
</feature>
<feature type="transmembrane region" description="Helical" evidence="9">
    <location>
        <begin position="524"/>
        <end position="543"/>
    </location>
</feature>
<evidence type="ECO:0000256" key="7">
    <source>
        <dbReference type="ARBA" id="ARBA00023136"/>
    </source>
</evidence>
<feature type="transmembrane region" description="Helical" evidence="9">
    <location>
        <begin position="485"/>
        <end position="504"/>
    </location>
</feature>
<dbReference type="GO" id="GO:0005774">
    <property type="term" value="C:vacuolar membrane"/>
    <property type="evidence" value="ECO:0007669"/>
    <property type="project" value="TreeGrafter"/>
</dbReference>
<sequence>MDIRRNQPSTWDAYDGATRAPSVGSDTGSRVQWDQLERRPSGDSNATTGGRWTGAAGELRRRRSSVGQHISALGDAGGVNSINNFARSWQRAAGFFEITPVRPSFRIEHDGDGHDDNSEQDGETDGPDFGHSGLPTPVPDQRSALRQALQNGERRASDNAVADEEQGATEQTQLLPNTVEQRLRGRGSSIFQIEPSLSSPFGASYGTGYGSLSSRVNESSMRHAGRLFTEQQMKGVAEPEQEREPLLVKQVEEDGHVINVVVGQSTLPQTIFNSVNVLVGVGLLTLPLALKYSGWLIGMVFLAWSAVVTGYTAKLLAKCLDVDGSLITFADLAYVSYGSKARVAVSILFSLELLAACVALVVLFADSMDALIPGWDVFQWKLVCGVILIPLSFLPLRFLSFTSILGVMSCFGITLAIWVDGLAKPDAPGSIRQPMTQYLFPDNWMTVPLSIGLLMSPWGGHSVFPNIYRDMRHPYKYRKAVNVTYIFTYIIDVGMACAGILMFGDGVREEVTSNIFLTEGFPKGISVFIAICIAIIPLTKIPLNARPIVSTLEVLFGLDTRSLAMSSSIDGMDGLTRGALKIFLRVITIVIFVVIAIVFPSFDRIMTLLGSVACFSICIILPLMFHLKLFGKEISRREKILNWVLIVLLPAIALATCATFVHALVVPDAASDPTVDGAFNNTLARSERFEDRLGPVKAADDDPWSLSVARGAKLLQGMRGSDAEAATLYRLDSTAESPFDGHLFDKLREWGYNDNNDALAKQADPECNFDSRDGHMLKKAFGDLGIETKSNGQGGPNQCFLIEHSNGPAVKLGDDGKMPAKADQRYKVCEKEYRVTNAEHTIGVNAKAGAVYAMQLSSAAKAARRLWKRAPRTEELPAIRSVSDIAWAFWNRAHPSGGLENIKYLFVAMIINKEANQHVKRALSTLSPPREDMDGWPGHDFGMDTDAGKALLGCPVGRWAGYFLMQHKRQLGGNKYISKVRVFKSEKEGSWPYFLFYVQDPEATTKERRGKSGTIAHADAEPKIVKKSKDGRHVVREHVVRARM</sequence>
<evidence type="ECO:0000256" key="1">
    <source>
        <dbReference type="ARBA" id="ARBA00004141"/>
    </source>
</evidence>
<evidence type="ECO:0000256" key="3">
    <source>
        <dbReference type="ARBA" id="ARBA00022448"/>
    </source>
</evidence>
<feature type="region of interest" description="Disordered" evidence="8">
    <location>
        <begin position="104"/>
        <end position="178"/>
    </location>
</feature>
<evidence type="ECO:0000256" key="4">
    <source>
        <dbReference type="ARBA" id="ARBA00022692"/>
    </source>
</evidence>
<evidence type="ECO:0000256" key="2">
    <source>
        <dbReference type="ARBA" id="ARBA00008066"/>
    </source>
</evidence>
<feature type="transmembrane region" description="Helical" evidence="9">
    <location>
        <begin position="443"/>
        <end position="464"/>
    </location>
</feature>
<keyword evidence="4 9" id="KW-0812">Transmembrane</keyword>
<evidence type="ECO:0000259" key="10">
    <source>
        <dbReference type="Pfam" id="PF01490"/>
    </source>
</evidence>
<evidence type="ECO:0000256" key="9">
    <source>
        <dbReference type="SAM" id="Phobius"/>
    </source>
</evidence>
<organism evidence="11 12">
    <name type="scientific">Stemphylium lycopersici</name>
    <name type="common">Tomato gray leaf spot disease fungus</name>
    <name type="synonym">Thyrospora lycopersici</name>
    <dbReference type="NCBI Taxonomy" id="183478"/>
    <lineage>
        <taxon>Eukaryota</taxon>
        <taxon>Fungi</taxon>
        <taxon>Dikarya</taxon>
        <taxon>Ascomycota</taxon>
        <taxon>Pezizomycotina</taxon>
        <taxon>Dothideomycetes</taxon>
        <taxon>Pleosporomycetidae</taxon>
        <taxon>Pleosporales</taxon>
        <taxon>Pleosporineae</taxon>
        <taxon>Pleosporaceae</taxon>
        <taxon>Stemphylium</taxon>
    </lineage>
</organism>
<feature type="region of interest" description="Disordered" evidence="8">
    <location>
        <begin position="1"/>
        <end position="63"/>
    </location>
</feature>
<evidence type="ECO:0000313" key="11">
    <source>
        <dbReference type="EMBL" id="RAR10290.1"/>
    </source>
</evidence>
<feature type="transmembrane region" description="Helical" evidence="9">
    <location>
        <begin position="403"/>
        <end position="423"/>
    </location>
</feature>
<proteinExistence type="inferred from homology"/>
<feature type="transmembrane region" description="Helical" evidence="9">
    <location>
        <begin position="377"/>
        <end position="396"/>
    </location>
</feature>
<evidence type="ECO:0000313" key="12">
    <source>
        <dbReference type="Proteomes" id="UP000249619"/>
    </source>
</evidence>
<keyword evidence="3" id="KW-0813">Transport</keyword>
<feature type="compositionally biased region" description="Low complexity" evidence="8">
    <location>
        <begin position="46"/>
        <end position="57"/>
    </location>
</feature>
<feature type="domain" description="Amino acid transporter transmembrane" evidence="10">
    <location>
        <begin position="264"/>
        <end position="654"/>
    </location>
</feature>
<dbReference type="Pfam" id="PF01490">
    <property type="entry name" value="Aa_trans"/>
    <property type="match status" value="1"/>
</dbReference>
<feature type="compositionally biased region" description="Polar residues" evidence="8">
    <location>
        <begin position="1"/>
        <end position="10"/>
    </location>
</feature>
<feature type="transmembrane region" description="Helical" evidence="9">
    <location>
        <begin position="343"/>
        <end position="365"/>
    </location>
</feature>
<dbReference type="AlphaFoldDB" id="A0A364N2S8"/>
<dbReference type="EMBL" id="QGDH01000066">
    <property type="protein sequence ID" value="RAR10290.1"/>
    <property type="molecule type" value="Genomic_DNA"/>
</dbReference>
<feature type="transmembrane region" description="Helical" evidence="9">
    <location>
        <begin position="296"/>
        <end position="317"/>
    </location>
</feature>
<evidence type="ECO:0000256" key="5">
    <source>
        <dbReference type="ARBA" id="ARBA00022970"/>
    </source>
</evidence>
<feature type="transmembrane region" description="Helical" evidence="9">
    <location>
        <begin position="608"/>
        <end position="631"/>
    </location>
</feature>
<evidence type="ECO:0000256" key="8">
    <source>
        <dbReference type="SAM" id="MobiDB-lite"/>
    </source>
</evidence>
<accession>A0A364N2S8</accession>
<dbReference type="Proteomes" id="UP000249619">
    <property type="component" value="Unassembled WGS sequence"/>
</dbReference>
<comment type="subcellular location">
    <subcellularLocation>
        <location evidence="1">Membrane</location>
        <topology evidence="1">Multi-pass membrane protein</topology>
    </subcellularLocation>
</comment>
<dbReference type="GO" id="GO:0015179">
    <property type="term" value="F:L-amino acid transmembrane transporter activity"/>
    <property type="evidence" value="ECO:0007669"/>
    <property type="project" value="TreeGrafter"/>
</dbReference>
<feature type="transmembrane region" description="Helical" evidence="9">
    <location>
        <begin position="582"/>
        <end position="602"/>
    </location>
</feature>
<feature type="transmembrane region" description="Helical" evidence="9">
    <location>
        <begin position="643"/>
        <end position="665"/>
    </location>
</feature>
<keyword evidence="7 9" id="KW-0472">Membrane</keyword>
<dbReference type="PANTHER" id="PTHR22950">
    <property type="entry name" value="AMINO ACID TRANSPORTER"/>
    <property type="match status" value="1"/>
</dbReference>
<comment type="similarity">
    <text evidence="2">Belongs to the amino acid/polyamine transporter 2 family.</text>
</comment>
<keyword evidence="12" id="KW-1185">Reference proteome</keyword>
<keyword evidence="6 9" id="KW-1133">Transmembrane helix</keyword>
<keyword evidence="5" id="KW-0029">Amino-acid transport</keyword>
<protein>
    <submittedName>
        <fullName evidence="11">Vacuolar amino acid transporter 1</fullName>
    </submittedName>
</protein>